<keyword evidence="5" id="KW-0547">Nucleotide-binding</keyword>
<evidence type="ECO:0000256" key="6">
    <source>
        <dbReference type="ARBA" id="ARBA00022840"/>
    </source>
</evidence>
<dbReference type="GO" id="GO:0005524">
    <property type="term" value="F:ATP binding"/>
    <property type="evidence" value="ECO:0007669"/>
    <property type="project" value="UniProtKB-KW"/>
</dbReference>
<dbReference type="GO" id="GO:0140359">
    <property type="term" value="F:ABC-type transporter activity"/>
    <property type="evidence" value="ECO:0007669"/>
    <property type="project" value="InterPro"/>
</dbReference>
<dbReference type="OrthoDB" id="10056452at2759"/>
<dbReference type="InterPro" id="IPR017871">
    <property type="entry name" value="ABC_transporter-like_CS"/>
</dbReference>
<dbReference type="InterPro" id="IPR036640">
    <property type="entry name" value="ABC1_TM_sf"/>
</dbReference>
<dbReference type="Proteomes" id="UP000663891">
    <property type="component" value="Unassembled WGS sequence"/>
</dbReference>
<dbReference type="GO" id="GO:0016887">
    <property type="term" value="F:ATP hydrolysis activity"/>
    <property type="evidence" value="ECO:0007669"/>
    <property type="project" value="InterPro"/>
</dbReference>
<evidence type="ECO:0000256" key="4">
    <source>
        <dbReference type="ARBA" id="ARBA00022692"/>
    </source>
</evidence>
<protein>
    <submittedName>
        <fullName evidence="12">Uncharacterized protein</fullName>
    </submittedName>
</protein>
<organism evidence="12 13">
    <name type="scientific">Adineta steineri</name>
    <dbReference type="NCBI Taxonomy" id="433720"/>
    <lineage>
        <taxon>Eukaryota</taxon>
        <taxon>Metazoa</taxon>
        <taxon>Spiralia</taxon>
        <taxon>Gnathifera</taxon>
        <taxon>Rotifera</taxon>
        <taxon>Eurotatoria</taxon>
        <taxon>Bdelloidea</taxon>
        <taxon>Adinetida</taxon>
        <taxon>Adinetidae</taxon>
        <taxon>Adineta</taxon>
    </lineage>
</organism>
<feature type="transmembrane region" description="Helical" evidence="9">
    <location>
        <begin position="14"/>
        <end position="33"/>
    </location>
</feature>
<dbReference type="EMBL" id="CAJNON010000586">
    <property type="protein sequence ID" value="CAF1325714.1"/>
    <property type="molecule type" value="Genomic_DNA"/>
</dbReference>
<sequence length="1837" mass="206667">MSNNEWNIYRNQKFYSYCGIVILLLILTFLRTFALELMCLNAGRVLHNKMFRRVIRCPIAFFDTNPIGMLSLSRILNHFTRDILIMDTDIVLDVPDFLNSLSSVLGTVILIGLLNPWAFIPAFIGIIGMLIVRYRFARCFRDLRRITEITRSPLYSYLSSTIHGLKVIRSYHAEQMCSQQFLSYLDQNIRAYYLTSVVERWSAIRFDWISFIFLGLVTLCSMLVRIYKQELSTADIALTLSYSLNLMGLFQWTISQSVRVETHMTAVERILEYCSLEQELTVQLSLNNQLSNNWPSHGQIVFRNVSMSYSNDDKTSHVLRNITLTIKSEEKIGIVGRTGAGKSSLIQVLFRMGILVNGQIEIDNIDISTIPLDDLRSRISIIPQDPVLFTGTIRNNLGQFNNYTDQQIWNALDQVQLKTLVNDTMSNGLDSLVSENGCNLSVGQKQLICLARAILKQTKILVIDEATANVDNATDELIQQAIRDKFKECTVLTIAHRLRTVIDSDRILVLSNREVAEFDTPSSLLANSNSYFTSLVEQTGSNEAEYLQTLANQANTKTKSVAQKTIIDDGDIIPIMNESDPLLMLANNNGIIVPTFEIDLMWHTHMRFPSSYQETSKALCGFLLNHDDSIEENVLSDRYQKTADRWKSAYNVDYGKDIDIDNLKTSQYFSSCAMIIAPITKTYPPIGYVSNGGNDIGADYSGGRNVIDASYIGGGGCGGGGGGGCDAGGGGGCDAGGGGGCDAGCGGGGCGGGGCGGEATALDIDLDQLSQGVNTLVGDQGVMLSGGQKAQVNMTRALYRNADIYLLDDPLSAVDVKVSKHLFYRSIKDYLCDKICILVTHQIQFLQDATKIIVLDQGKMIQMGTYNELISSSSSFAHLLEDINQQEQQQNAASIEQQQSIISSIHSEKEDEDEAMSNIDTKQQGAIKWTVYTSYIKAGLGCIFGSFFILLLLTAYQTTFMYSSWWIATWSDDESHRYKNFNQCISTTIENRSHLYSMSNNEWNIYRNQKFYSYCGIVILLLILTFLRTFALELMCLNAGRVLHNKMFRRVIRCPIAFFDTNPIGRILNHFTRDILIMDTDIVLDVPDFLNSLSSVLGTVILIGLLNPWAFIPAFIGIIGMLIGKMIQMGTYNELISSSSSFAHLLEDINQQEQQQNAANIQQQQSIISSTYSEKEDEDEVMSNIDTKQQGAIKWTVYTSYIKAGLGCIFGSFFILLLLAAYQATFMYSSWWIATWSDDESHRYRNFNQCISTTIENRSHLYSMSNNEWNIYRNQKFYSYCGIVILLLILTFLRTFVLELMCLNAGRVLHNKMFRRVIRCPIAFFDTNPIGRILNHFTRDVLIMDTDIVLDVPDFLNSLSSVLGTVILIGLLNPWAFIGIIGMLIVRYRFARCFRDLRRITETTRSPLYSYLSSTIHGLKVIRSYHAEQMCSQQFLSYLDQNIRAYYLTSVVERWSAIRFDWISFIFLGLVTLCSMLVRIYKQELSTADIALTLSYSLNLIVLFQWTISQSVRVETHMTAVERILEYCSLEQEPTVQLSLNNQLSNNWPSHGQIVFRNVSMSYSNDDKTSHVLHNITLTIKSEEKIGIVGRTGAGKSSLIQILFRMGILVNGQIEIDNIDISTVALDDLRSRISIIPQDPVLFTGTIRNNLDQFNNYTDQQIWNALDQVQLKTLVNDTMSNGLDSLISENGCNLSVGQKQLICLARALLKQSKILIIDEATANVDNATDELIQQAIQDKFKECTVLTIAHRLRTVIDSDRILVLSNGEVAEFDTPSSLLANSNSYLTSLVEQTGSNEAEYLRTLANQANTKTKSVAQKTTIDDDIIPIMNESDPLLM</sequence>
<dbReference type="SUPFAM" id="SSF52540">
    <property type="entry name" value="P-loop containing nucleoside triphosphate hydrolases"/>
    <property type="match status" value="3"/>
</dbReference>
<feature type="transmembrane region" description="Helical" evidence="9">
    <location>
        <begin position="1317"/>
        <end position="1334"/>
    </location>
</feature>
<evidence type="ECO:0000313" key="13">
    <source>
        <dbReference type="Proteomes" id="UP000663891"/>
    </source>
</evidence>
<evidence type="ECO:0000256" key="3">
    <source>
        <dbReference type="ARBA" id="ARBA00022448"/>
    </source>
</evidence>
<feature type="transmembrane region" description="Helical" evidence="9">
    <location>
        <begin position="1096"/>
        <end position="1123"/>
    </location>
</feature>
<dbReference type="FunFam" id="1.20.1560.10:FF:000014">
    <property type="entry name" value="Multidrug resistance-associated protein member 4"/>
    <property type="match status" value="1"/>
</dbReference>
<name>A0A815FUL4_9BILA</name>
<dbReference type="InterPro" id="IPR027417">
    <property type="entry name" value="P-loop_NTPase"/>
</dbReference>
<dbReference type="InterPro" id="IPR050173">
    <property type="entry name" value="ABC_transporter_C-like"/>
</dbReference>
<dbReference type="SUPFAM" id="SSF90123">
    <property type="entry name" value="ABC transporter transmembrane region"/>
    <property type="match status" value="3"/>
</dbReference>
<dbReference type="PROSITE" id="PS50929">
    <property type="entry name" value="ABC_TM1F"/>
    <property type="match status" value="3"/>
</dbReference>
<dbReference type="CDD" id="cd03244">
    <property type="entry name" value="ABCC_MRP_domain2"/>
    <property type="match status" value="2"/>
</dbReference>
<evidence type="ECO:0000256" key="8">
    <source>
        <dbReference type="ARBA" id="ARBA00023136"/>
    </source>
</evidence>
<evidence type="ECO:0000313" key="12">
    <source>
        <dbReference type="EMBL" id="CAF1325714.1"/>
    </source>
</evidence>
<dbReference type="GO" id="GO:0016020">
    <property type="term" value="C:membrane"/>
    <property type="evidence" value="ECO:0007669"/>
    <property type="project" value="UniProtKB-SubCell"/>
</dbReference>
<dbReference type="PROSITE" id="PS50893">
    <property type="entry name" value="ABC_TRANSPORTER_2"/>
    <property type="match status" value="3"/>
</dbReference>
<dbReference type="Gene3D" id="1.20.1560.10">
    <property type="entry name" value="ABC transporter type 1, transmembrane domain"/>
    <property type="match status" value="3"/>
</dbReference>
<evidence type="ECO:0000256" key="2">
    <source>
        <dbReference type="ARBA" id="ARBA00009726"/>
    </source>
</evidence>
<evidence type="ECO:0000259" key="10">
    <source>
        <dbReference type="PROSITE" id="PS50893"/>
    </source>
</evidence>
<accession>A0A815FUL4</accession>
<dbReference type="Pfam" id="PF00005">
    <property type="entry name" value="ABC_tran"/>
    <property type="match status" value="2"/>
</dbReference>
<dbReference type="InterPro" id="IPR003593">
    <property type="entry name" value="AAA+_ATPase"/>
</dbReference>
<keyword evidence="3" id="KW-0813">Transport</keyword>
<feature type="transmembrane region" description="Helical" evidence="9">
    <location>
        <begin position="1277"/>
        <end position="1297"/>
    </location>
</feature>
<keyword evidence="8 9" id="KW-0472">Membrane</keyword>
<dbReference type="Gene3D" id="3.40.50.300">
    <property type="entry name" value="P-loop containing nucleotide triphosphate hydrolases"/>
    <property type="match status" value="3"/>
</dbReference>
<dbReference type="SMART" id="SM00382">
    <property type="entry name" value="AAA"/>
    <property type="match status" value="2"/>
</dbReference>
<comment type="caution">
    <text evidence="12">The sequence shown here is derived from an EMBL/GenBank/DDBJ whole genome shotgun (WGS) entry which is preliminary data.</text>
</comment>
<feature type="transmembrane region" description="Helical" evidence="9">
    <location>
        <begin position="1011"/>
        <end position="1031"/>
    </location>
</feature>
<dbReference type="PANTHER" id="PTHR24223:SF456">
    <property type="entry name" value="MULTIDRUG RESISTANCE-ASSOCIATED PROTEIN LETHAL(2)03659"/>
    <property type="match status" value="1"/>
</dbReference>
<keyword evidence="6" id="KW-0067">ATP-binding</keyword>
<evidence type="ECO:0000256" key="1">
    <source>
        <dbReference type="ARBA" id="ARBA00004141"/>
    </source>
</evidence>
<evidence type="ECO:0000256" key="5">
    <source>
        <dbReference type="ARBA" id="ARBA00022741"/>
    </source>
</evidence>
<keyword evidence="4 9" id="KW-0812">Transmembrane</keyword>
<feature type="domain" description="ABC transmembrane type-1" evidence="11">
    <location>
        <begin position="17"/>
        <end position="262"/>
    </location>
</feature>
<evidence type="ECO:0000256" key="9">
    <source>
        <dbReference type="SAM" id="Phobius"/>
    </source>
</evidence>
<feature type="domain" description="ABC transporter" evidence="10">
    <location>
        <begin position="1554"/>
        <end position="1791"/>
    </location>
</feature>
<feature type="transmembrane region" description="Helical" evidence="9">
    <location>
        <begin position="935"/>
        <end position="956"/>
    </location>
</feature>
<comment type="similarity">
    <text evidence="2">Belongs to the ABC transporter superfamily. ABCC family. Conjugate transporter (TC 3.A.1.208) subfamily.</text>
</comment>
<feature type="domain" description="ABC transporter" evidence="10">
    <location>
        <begin position="567"/>
        <end position="882"/>
    </location>
</feature>
<dbReference type="PANTHER" id="PTHR24223">
    <property type="entry name" value="ATP-BINDING CASSETTE SUB-FAMILY C"/>
    <property type="match status" value="1"/>
</dbReference>
<keyword evidence="7 9" id="KW-1133">Transmembrane helix</keyword>
<feature type="transmembrane region" description="Helical" evidence="9">
    <location>
        <begin position="104"/>
        <end position="132"/>
    </location>
</feature>
<evidence type="ECO:0000256" key="7">
    <source>
        <dbReference type="ARBA" id="ARBA00022989"/>
    </source>
</evidence>
<proteinExistence type="inferred from homology"/>
<feature type="domain" description="ABC transporter" evidence="10">
    <location>
        <begin position="300"/>
        <end position="537"/>
    </location>
</feature>
<dbReference type="InterPro" id="IPR011527">
    <property type="entry name" value="ABC1_TM_dom"/>
</dbReference>
<dbReference type="FunFam" id="3.40.50.300:FF:000163">
    <property type="entry name" value="Multidrug resistance-associated protein member 4"/>
    <property type="match status" value="2"/>
</dbReference>
<feature type="transmembrane region" description="Helical" evidence="9">
    <location>
        <begin position="1204"/>
        <end position="1222"/>
    </location>
</feature>
<comment type="subcellular location">
    <subcellularLocation>
        <location evidence="1">Membrane</location>
        <topology evidence="1">Multi-pass membrane protein</topology>
    </subcellularLocation>
</comment>
<gene>
    <name evidence="12" type="ORF">VCS650_LOCUS32396</name>
</gene>
<dbReference type="InterPro" id="IPR003439">
    <property type="entry name" value="ABC_transporter-like_ATP-bd"/>
</dbReference>
<evidence type="ECO:0000259" key="11">
    <source>
        <dbReference type="PROSITE" id="PS50929"/>
    </source>
</evidence>
<feature type="domain" description="ABC transmembrane type-1" evidence="11">
    <location>
        <begin position="1213"/>
        <end position="1516"/>
    </location>
</feature>
<feature type="transmembrane region" description="Helical" evidence="9">
    <location>
        <begin position="1462"/>
        <end position="1481"/>
    </location>
</feature>
<dbReference type="PROSITE" id="PS00211">
    <property type="entry name" value="ABC_TRANSPORTER_1"/>
    <property type="match status" value="2"/>
</dbReference>
<dbReference type="Pfam" id="PF00664">
    <property type="entry name" value="ABC_membrane"/>
    <property type="match status" value="3"/>
</dbReference>
<feature type="domain" description="ABC transmembrane type-1" evidence="11">
    <location>
        <begin position="1014"/>
        <end position="1123"/>
    </location>
</feature>
<reference evidence="12" key="1">
    <citation type="submission" date="2021-02" db="EMBL/GenBank/DDBJ databases">
        <authorList>
            <person name="Nowell W R."/>
        </authorList>
    </citation>
    <scope>NUCLEOTIDE SEQUENCE</scope>
</reference>
<feature type="transmembrane region" description="Helical" evidence="9">
    <location>
        <begin position="1362"/>
        <end position="1386"/>
    </location>
</feature>
<feature type="transmembrane region" description="Helical" evidence="9">
    <location>
        <begin position="208"/>
        <end position="227"/>
    </location>
</feature>